<dbReference type="InterPro" id="IPR017452">
    <property type="entry name" value="GPCR_Rhodpsn_7TM"/>
</dbReference>
<keyword evidence="3 8" id="KW-1133">Transmembrane helix</keyword>
<dbReference type="GO" id="GO:0004930">
    <property type="term" value="F:G protein-coupled receptor activity"/>
    <property type="evidence" value="ECO:0007669"/>
    <property type="project" value="UniProtKB-KW"/>
</dbReference>
<dbReference type="PANTHER" id="PTHR24243:SF230">
    <property type="entry name" value="G-PROTEIN COUPLED RECEPTORS FAMILY 1 PROFILE DOMAIN-CONTAINING PROTEIN"/>
    <property type="match status" value="1"/>
</dbReference>
<evidence type="ECO:0000256" key="6">
    <source>
        <dbReference type="ARBA" id="ARBA00023170"/>
    </source>
</evidence>
<feature type="transmembrane region" description="Helical" evidence="8">
    <location>
        <begin position="88"/>
        <end position="107"/>
    </location>
</feature>
<proteinExistence type="predicted"/>
<dbReference type="OrthoDB" id="10534771at2759"/>
<comment type="subcellular location">
    <subcellularLocation>
        <location evidence="1">Membrane</location>
        <topology evidence="1">Multi-pass membrane protein</topology>
    </subcellularLocation>
</comment>
<reference evidence="10 11" key="1">
    <citation type="journal article" date="2018" name="Sci. Rep.">
        <title>Genomic signatures of local adaptation to the degree of environmental predictability in rotifers.</title>
        <authorList>
            <person name="Franch-Gras L."/>
            <person name="Hahn C."/>
            <person name="Garcia-Roger E.M."/>
            <person name="Carmona M.J."/>
            <person name="Serra M."/>
            <person name="Gomez A."/>
        </authorList>
    </citation>
    <scope>NUCLEOTIDE SEQUENCE [LARGE SCALE GENOMIC DNA]</scope>
    <source>
        <strain evidence="10">HYR1</strain>
    </source>
</reference>
<evidence type="ECO:0000313" key="11">
    <source>
        <dbReference type="Proteomes" id="UP000276133"/>
    </source>
</evidence>
<evidence type="ECO:0000256" key="7">
    <source>
        <dbReference type="ARBA" id="ARBA00023224"/>
    </source>
</evidence>
<keyword evidence="7" id="KW-0807">Transducer</keyword>
<comment type="caution">
    <text evidence="10">The sequence shown here is derived from an EMBL/GenBank/DDBJ whole genome shotgun (WGS) entry which is preliminary data.</text>
</comment>
<feature type="transmembrane region" description="Helical" evidence="8">
    <location>
        <begin position="20"/>
        <end position="37"/>
    </location>
</feature>
<feature type="domain" description="G-protein coupled receptors family 1 profile" evidence="9">
    <location>
        <begin position="28"/>
        <end position="126"/>
    </location>
</feature>
<evidence type="ECO:0000259" key="9">
    <source>
        <dbReference type="PROSITE" id="PS50262"/>
    </source>
</evidence>
<keyword evidence="5 8" id="KW-0472">Membrane</keyword>
<dbReference type="STRING" id="10195.A0A3M7QIG5"/>
<name>A0A3M7QIG5_BRAPC</name>
<organism evidence="10 11">
    <name type="scientific">Brachionus plicatilis</name>
    <name type="common">Marine rotifer</name>
    <name type="synonym">Brachionus muelleri</name>
    <dbReference type="NCBI Taxonomy" id="10195"/>
    <lineage>
        <taxon>Eukaryota</taxon>
        <taxon>Metazoa</taxon>
        <taxon>Spiralia</taxon>
        <taxon>Gnathifera</taxon>
        <taxon>Rotifera</taxon>
        <taxon>Eurotatoria</taxon>
        <taxon>Monogononta</taxon>
        <taxon>Pseudotrocha</taxon>
        <taxon>Ploima</taxon>
        <taxon>Brachionidae</taxon>
        <taxon>Brachionus</taxon>
    </lineage>
</organism>
<keyword evidence="2 8" id="KW-0812">Transmembrane</keyword>
<keyword evidence="11" id="KW-1185">Reference proteome</keyword>
<evidence type="ECO:0000256" key="1">
    <source>
        <dbReference type="ARBA" id="ARBA00004141"/>
    </source>
</evidence>
<evidence type="ECO:0000256" key="8">
    <source>
        <dbReference type="SAM" id="Phobius"/>
    </source>
</evidence>
<evidence type="ECO:0000256" key="4">
    <source>
        <dbReference type="ARBA" id="ARBA00023040"/>
    </source>
</evidence>
<keyword evidence="4" id="KW-0297">G-protein coupled receptor</keyword>
<feature type="transmembrane region" description="Helical" evidence="8">
    <location>
        <begin position="128"/>
        <end position="150"/>
    </location>
</feature>
<dbReference type="Gene3D" id="1.20.1070.10">
    <property type="entry name" value="Rhodopsin 7-helix transmembrane proteins"/>
    <property type="match status" value="1"/>
</dbReference>
<dbReference type="GO" id="GO:0005886">
    <property type="term" value="C:plasma membrane"/>
    <property type="evidence" value="ECO:0007669"/>
    <property type="project" value="TreeGrafter"/>
</dbReference>
<evidence type="ECO:0000313" key="10">
    <source>
        <dbReference type="EMBL" id="RNA10738.1"/>
    </source>
</evidence>
<protein>
    <submittedName>
        <fullName evidence="10">FMRFamide receptor-like</fullName>
    </submittedName>
</protein>
<accession>A0A3M7QIG5</accession>
<keyword evidence="6 10" id="KW-0675">Receptor</keyword>
<dbReference type="InterPro" id="IPR000276">
    <property type="entry name" value="GPCR_Rhodpsn"/>
</dbReference>
<dbReference type="PROSITE" id="PS50262">
    <property type="entry name" value="G_PROTEIN_RECEP_F1_2"/>
    <property type="match status" value="1"/>
</dbReference>
<evidence type="ECO:0000256" key="5">
    <source>
        <dbReference type="ARBA" id="ARBA00023136"/>
    </source>
</evidence>
<evidence type="ECO:0000256" key="3">
    <source>
        <dbReference type="ARBA" id="ARBA00022989"/>
    </source>
</evidence>
<dbReference type="Proteomes" id="UP000276133">
    <property type="component" value="Unassembled WGS sequence"/>
</dbReference>
<dbReference type="Pfam" id="PF00001">
    <property type="entry name" value="7tm_1"/>
    <property type="match status" value="1"/>
</dbReference>
<dbReference type="SUPFAM" id="SSF81321">
    <property type="entry name" value="Family A G protein-coupled receptor-like"/>
    <property type="match status" value="1"/>
</dbReference>
<dbReference type="PANTHER" id="PTHR24243">
    <property type="entry name" value="G-PROTEIN COUPLED RECEPTOR"/>
    <property type="match status" value="1"/>
</dbReference>
<dbReference type="EMBL" id="REGN01006122">
    <property type="protein sequence ID" value="RNA10738.1"/>
    <property type="molecule type" value="Genomic_DNA"/>
</dbReference>
<dbReference type="AlphaFoldDB" id="A0A3M7QIG5"/>
<gene>
    <name evidence="10" type="ORF">BpHYR1_002699</name>
</gene>
<evidence type="ECO:0000256" key="2">
    <source>
        <dbReference type="ARBA" id="ARBA00022692"/>
    </source>
</evidence>
<sequence>MMSLSEKEVSDLLKKLFTPTLLGLGLIGNLISIIIFSKASLIKHTTFKYLLLLSVLDLCVLITGCGSIFLEVFFGFNIRLINDYTCKIHSFMVIFFTHSSSMLLVCMSVDRVLVIKMKKGSKISNPKIASKVFWLLLLIIAVLNIHFLLFNHLITNEHRIDGEILFSRDLKTQINETSADLAHSNVFSSKNKSINRNILTDLSKNFASQFSDEIVFSMVNEDKLTNHTTAPLKFCYAADSFYYGYLTEIFPCNFMKLKLKSLIFNLVFPLMDYFRMNFKSDFKPFWCLKIELII</sequence>
<feature type="transmembrane region" description="Helical" evidence="8">
    <location>
        <begin position="49"/>
        <end position="76"/>
    </location>
</feature>